<organism evidence="1 2">
    <name type="scientific">Vespula squamosa</name>
    <name type="common">Southern yellow jacket</name>
    <name type="synonym">Wasp</name>
    <dbReference type="NCBI Taxonomy" id="30214"/>
    <lineage>
        <taxon>Eukaryota</taxon>
        <taxon>Metazoa</taxon>
        <taxon>Ecdysozoa</taxon>
        <taxon>Arthropoda</taxon>
        <taxon>Hexapoda</taxon>
        <taxon>Insecta</taxon>
        <taxon>Pterygota</taxon>
        <taxon>Neoptera</taxon>
        <taxon>Endopterygota</taxon>
        <taxon>Hymenoptera</taxon>
        <taxon>Apocrita</taxon>
        <taxon>Aculeata</taxon>
        <taxon>Vespoidea</taxon>
        <taxon>Vespidae</taxon>
        <taxon>Vespinae</taxon>
        <taxon>Vespula</taxon>
    </lineage>
</organism>
<keyword evidence="2" id="KW-1185">Reference proteome</keyword>
<dbReference type="Proteomes" id="UP001607302">
    <property type="component" value="Unassembled WGS sequence"/>
</dbReference>
<dbReference type="EMBL" id="JAUDFV010000096">
    <property type="protein sequence ID" value="KAL2732103.1"/>
    <property type="molecule type" value="Genomic_DNA"/>
</dbReference>
<sequence>IKWHGGEYFTIQGNGRRKATKLTVRSQQFASSNLFIRIRYVFIAGIFQVFSDAIAKWHSVRGFVTTLVKVILNSSIPTDCYVITDHYWSHSCSYR</sequence>
<reference evidence="1 2" key="1">
    <citation type="journal article" date="2024" name="Ann. Entomol. Soc. Am.">
        <title>Genomic analyses of the southern and eastern yellowjacket wasps (Hymenoptera: Vespidae) reveal evolutionary signatures of social life.</title>
        <authorList>
            <person name="Catto M.A."/>
            <person name="Caine P.B."/>
            <person name="Orr S.E."/>
            <person name="Hunt B.G."/>
            <person name="Goodisman M.A.D."/>
        </authorList>
    </citation>
    <scope>NUCLEOTIDE SEQUENCE [LARGE SCALE GENOMIC DNA]</scope>
    <source>
        <strain evidence="1">233</strain>
        <tissue evidence="1">Head and thorax</tissue>
    </source>
</reference>
<proteinExistence type="predicted"/>
<name>A0ABD2BH70_VESSQ</name>
<comment type="caution">
    <text evidence="1">The sequence shown here is derived from an EMBL/GenBank/DDBJ whole genome shotgun (WGS) entry which is preliminary data.</text>
</comment>
<protein>
    <submittedName>
        <fullName evidence="1">Uncharacterized protein</fullName>
    </submittedName>
</protein>
<evidence type="ECO:0000313" key="2">
    <source>
        <dbReference type="Proteomes" id="UP001607302"/>
    </source>
</evidence>
<gene>
    <name evidence="1" type="ORF">V1478_004362</name>
</gene>
<accession>A0ABD2BH70</accession>
<evidence type="ECO:0000313" key="1">
    <source>
        <dbReference type="EMBL" id="KAL2732103.1"/>
    </source>
</evidence>
<dbReference type="AlphaFoldDB" id="A0ABD2BH70"/>
<feature type="non-terminal residue" evidence="1">
    <location>
        <position position="1"/>
    </location>
</feature>